<dbReference type="EMBL" id="CM056814">
    <property type="protein sequence ID" value="KAJ8627327.1"/>
    <property type="molecule type" value="Genomic_DNA"/>
</dbReference>
<organism evidence="1 2">
    <name type="scientific">Persea americana</name>
    <name type="common">Avocado</name>
    <dbReference type="NCBI Taxonomy" id="3435"/>
    <lineage>
        <taxon>Eukaryota</taxon>
        <taxon>Viridiplantae</taxon>
        <taxon>Streptophyta</taxon>
        <taxon>Embryophyta</taxon>
        <taxon>Tracheophyta</taxon>
        <taxon>Spermatophyta</taxon>
        <taxon>Magnoliopsida</taxon>
        <taxon>Magnoliidae</taxon>
        <taxon>Laurales</taxon>
        <taxon>Lauraceae</taxon>
        <taxon>Persea</taxon>
    </lineage>
</organism>
<dbReference type="Proteomes" id="UP001234297">
    <property type="component" value="Chromosome 6"/>
</dbReference>
<comment type="caution">
    <text evidence="1">The sequence shown here is derived from an EMBL/GenBank/DDBJ whole genome shotgun (WGS) entry which is preliminary data.</text>
</comment>
<sequence>MQVDIFIKSNGTAYLGVVWPGNIYFLDFMNPAAAVFWRHEIAIFRQVVQFDGLWIDMNEISNFISSPPLPNSAVESPPYKINNNGKVQDINARTIPASTLHFGNLTEYNVHNLYSLPESKATNAALINNVTGKRPFVLSRSTFLGSGK</sequence>
<gene>
    <name evidence="1" type="ORF">MRB53_020634</name>
</gene>
<evidence type="ECO:0000313" key="2">
    <source>
        <dbReference type="Proteomes" id="UP001234297"/>
    </source>
</evidence>
<reference evidence="1 2" key="1">
    <citation type="journal article" date="2022" name="Hortic Res">
        <title>A haplotype resolved chromosomal level avocado genome allows analysis of novel avocado genes.</title>
        <authorList>
            <person name="Nath O."/>
            <person name="Fletcher S.J."/>
            <person name="Hayward A."/>
            <person name="Shaw L.M."/>
            <person name="Masouleh A.K."/>
            <person name="Furtado A."/>
            <person name="Henry R.J."/>
            <person name="Mitter N."/>
        </authorList>
    </citation>
    <scope>NUCLEOTIDE SEQUENCE [LARGE SCALE GENOMIC DNA]</scope>
    <source>
        <strain evidence="2">cv. Hass</strain>
    </source>
</reference>
<proteinExistence type="predicted"/>
<name>A0ACC2L1F9_PERAE</name>
<evidence type="ECO:0000313" key="1">
    <source>
        <dbReference type="EMBL" id="KAJ8627327.1"/>
    </source>
</evidence>
<accession>A0ACC2L1F9</accession>
<keyword evidence="2" id="KW-1185">Reference proteome</keyword>
<protein>
    <submittedName>
        <fullName evidence="1">Uncharacterized protein</fullName>
    </submittedName>
</protein>